<feature type="compositionally biased region" description="Acidic residues" evidence="1">
    <location>
        <begin position="369"/>
        <end position="379"/>
    </location>
</feature>
<dbReference type="Proteomes" id="UP000038830">
    <property type="component" value="Unassembled WGS sequence"/>
</dbReference>
<dbReference type="InterPro" id="IPR018837">
    <property type="entry name" value="TF_CRF1/IFH1"/>
</dbReference>
<feature type="compositionally biased region" description="Acidic residues" evidence="1">
    <location>
        <begin position="48"/>
        <end position="58"/>
    </location>
</feature>
<feature type="compositionally biased region" description="Acidic residues" evidence="1">
    <location>
        <begin position="96"/>
        <end position="113"/>
    </location>
</feature>
<evidence type="ECO:0000313" key="2">
    <source>
        <dbReference type="EMBL" id="CEP21656.1"/>
    </source>
</evidence>
<dbReference type="AlphaFoldDB" id="A0A0H5C1R7"/>
<feature type="compositionally biased region" description="Acidic residues" evidence="1">
    <location>
        <begin position="197"/>
        <end position="207"/>
    </location>
</feature>
<name>A0A0H5C1R7_CYBJN</name>
<dbReference type="GO" id="GO:0060962">
    <property type="term" value="P:regulation of ribosomal protein gene transcription by RNA polymerase II"/>
    <property type="evidence" value="ECO:0007669"/>
    <property type="project" value="InterPro"/>
</dbReference>
<accession>A0A0H5C1R7</accession>
<dbReference type="PROSITE" id="PS00018">
    <property type="entry name" value="EF_HAND_1"/>
    <property type="match status" value="1"/>
</dbReference>
<dbReference type="PANTHER" id="PTHR28057">
    <property type="entry name" value="PROTEIN IFH1-RELATED"/>
    <property type="match status" value="1"/>
</dbReference>
<gene>
    <name evidence="2" type="primary">IFH1</name>
    <name evidence="2" type="ORF">BN1211_1793</name>
</gene>
<feature type="compositionally biased region" description="Basic and acidic residues" evidence="1">
    <location>
        <begin position="114"/>
        <end position="123"/>
    </location>
</feature>
<evidence type="ECO:0000313" key="3">
    <source>
        <dbReference type="Proteomes" id="UP000038830"/>
    </source>
</evidence>
<dbReference type="PANTHER" id="PTHR28057:SF1">
    <property type="entry name" value="PROTEIN IFH1-RELATED"/>
    <property type="match status" value="1"/>
</dbReference>
<feature type="compositionally biased region" description="Basic residues" evidence="1">
    <location>
        <begin position="584"/>
        <end position="595"/>
    </location>
</feature>
<dbReference type="InterPro" id="IPR018247">
    <property type="entry name" value="EF_Hand_1_Ca_BS"/>
</dbReference>
<feature type="compositionally biased region" description="Acidic residues" evidence="1">
    <location>
        <begin position="70"/>
        <end position="79"/>
    </location>
</feature>
<dbReference type="GO" id="GO:0003712">
    <property type="term" value="F:transcription coregulator activity"/>
    <property type="evidence" value="ECO:0007669"/>
    <property type="project" value="InterPro"/>
</dbReference>
<feature type="region of interest" description="Disordered" evidence="1">
    <location>
        <begin position="545"/>
        <end position="595"/>
    </location>
</feature>
<feature type="compositionally biased region" description="Low complexity" evidence="1">
    <location>
        <begin position="38"/>
        <end position="47"/>
    </location>
</feature>
<feature type="region of interest" description="Disordered" evidence="1">
    <location>
        <begin position="282"/>
        <end position="305"/>
    </location>
</feature>
<reference evidence="3" key="1">
    <citation type="journal article" date="2015" name="J. Biotechnol.">
        <title>The structure of the Cyberlindnera jadinii genome and its relation to Candida utilis analyzed by the occurrence of single nucleotide polymorphisms.</title>
        <authorList>
            <person name="Rupp O."/>
            <person name="Brinkrolf K."/>
            <person name="Buerth C."/>
            <person name="Kunigo M."/>
            <person name="Schneider J."/>
            <person name="Jaenicke S."/>
            <person name="Goesmann A."/>
            <person name="Puehler A."/>
            <person name="Jaeger K.-E."/>
            <person name="Ernst J.F."/>
        </authorList>
    </citation>
    <scope>NUCLEOTIDE SEQUENCE [LARGE SCALE GENOMIC DNA]</scope>
    <source>
        <strain evidence="3">ATCC 18201 / CBS 1600 / BCRC 20928 / JCM 3617 / NBRC 0987 / NRRL Y-1542</strain>
    </source>
</reference>
<feature type="compositionally biased region" description="Low complexity" evidence="1">
    <location>
        <begin position="558"/>
        <end position="583"/>
    </location>
</feature>
<feature type="compositionally biased region" description="Acidic residues" evidence="1">
    <location>
        <begin position="288"/>
        <end position="305"/>
    </location>
</feature>
<proteinExistence type="predicted"/>
<dbReference type="Pfam" id="PF10380">
    <property type="entry name" value="CRF1"/>
    <property type="match status" value="1"/>
</dbReference>
<organism evidence="2 3">
    <name type="scientific">Cyberlindnera jadinii (strain ATCC 18201 / CBS 1600 / BCRC 20928 / JCM 3617 / NBRC 0987 / NRRL Y-1542)</name>
    <name type="common">Torula yeast</name>
    <name type="synonym">Candida utilis</name>
    <dbReference type="NCBI Taxonomy" id="983966"/>
    <lineage>
        <taxon>Eukaryota</taxon>
        <taxon>Fungi</taxon>
        <taxon>Dikarya</taxon>
        <taxon>Ascomycota</taxon>
        <taxon>Saccharomycotina</taxon>
        <taxon>Saccharomycetes</taxon>
        <taxon>Phaffomycetales</taxon>
        <taxon>Phaffomycetaceae</taxon>
        <taxon>Cyberlindnera</taxon>
    </lineage>
</organism>
<sequence length="643" mass="71388">MAKAPRKNTVAVKGTRASKAPGKTILPPSMRAKQKQRFSLVDSSDSSDLSEFESEDEPATTGGQFHAVESDSDDEEQEEHDLLWKTHASQVVNTSSEDDEDDDTSSSDDDDEDYVKLTAERKAKALQRHRSSSPFKEPSPSKPAAHDVDFSFDWNNGSHMLKIENAEEEDVGEELSGVVIPETNEMPIAGEPLGLVDIEDSDSDGDIDRDELLRTLEQESDGVDTGFETGEDDYNLLQEEAQNIAQDYSNGNFDLSGQTTPRNSVVEDMIKKHKQEALDNAEAIQYVSDDDDDDDDGYGDYDDDYDEEAFTIPYFDDSVFKDKLLYTSEGAMNATQKKQHDVDSEDDSYLWNYFFSGGEGSDDSHDEPMSDDEATDEDTTLPPPSSRKKVGSKAQELLSSSSIIARPPALGTWSTDSKPFGIIDGLSTRSLIPATPKPGAVPHTTAGTGITAAGTNTTPQSNNEEFTLDELLNMSEMEDDENDDHLDHQQWLEVTSSNRKVPLSAFRNKGIVNDDIHLNATRRFSHSASGPKLKSKRLRNEVIMTPVRSKVKAPPSIPEQQKQQQEQLQNQQLQQPRQQSQNPIRKRRGSKLRRRLSMAEAAGEGLRLTRSGLFSEDTLANVEEFLSGMGNEAELSLLFREIE</sequence>
<protein>
    <submittedName>
        <fullName evidence="2">IFH1 protein</fullName>
    </submittedName>
</protein>
<feature type="region of interest" description="Disordered" evidence="1">
    <location>
        <begin position="353"/>
        <end position="394"/>
    </location>
</feature>
<dbReference type="EMBL" id="CDQK01000002">
    <property type="protein sequence ID" value="CEP21656.1"/>
    <property type="molecule type" value="Genomic_DNA"/>
</dbReference>
<evidence type="ECO:0000256" key="1">
    <source>
        <dbReference type="SAM" id="MobiDB-lite"/>
    </source>
</evidence>
<feature type="region of interest" description="Disordered" evidence="1">
    <location>
        <begin position="1"/>
        <end position="151"/>
    </location>
</feature>
<feature type="region of interest" description="Disordered" evidence="1">
    <location>
        <begin position="181"/>
        <end position="207"/>
    </location>
</feature>